<feature type="transmembrane region" description="Helical" evidence="8">
    <location>
        <begin position="643"/>
        <end position="670"/>
    </location>
</feature>
<dbReference type="RefSeq" id="WP_344794106.1">
    <property type="nucleotide sequence ID" value="NZ_BAABAU010000001.1"/>
</dbReference>
<evidence type="ECO:0000256" key="8">
    <source>
        <dbReference type="SAM" id="Phobius"/>
    </source>
</evidence>
<evidence type="ECO:0000256" key="4">
    <source>
        <dbReference type="ARBA" id="ARBA00022692"/>
    </source>
</evidence>
<keyword evidence="3" id="KW-1003">Cell membrane</keyword>
<dbReference type="PANTHER" id="PTHR33406">
    <property type="entry name" value="MEMBRANE PROTEIN MJ1562-RELATED"/>
    <property type="match status" value="1"/>
</dbReference>
<feature type="transmembrane region" description="Helical" evidence="8">
    <location>
        <begin position="303"/>
        <end position="334"/>
    </location>
</feature>
<evidence type="ECO:0000256" key="5">
    <source>
        <dbReference type="ARBA" id="ARBA00022989"/>
    </source>
</evidence>
<proteinExistence type="inferred from homology"/>
<keyword evidence="11" id="KW-1185">Reference proteome</keyword>
<feature type="domain" description="SSD" evidence="9">
    <location>
        <begin position="222"/>
        <end position="328"/>
    </location>
</feature>
<evidence type="ECO:0000313" key="11">
    <source>
        <dbReference type="Proteomes" id="UP001501594"/>
    </source>
</evidence>
<feature type="transmembrane region" description="Helical" evidence="8">
    <location>
        <begin position="230"/>
        <end position="253"/>
    </location>
</feature>
<evidence type="ECO:0000256" key="1">
    <source>
        <dbReference type="ARBA" id="ARBA00004651"/>
    </source>
</evidence>
<dbReference type="PANTHER" id="PTHR33406:SF6">
    <property type="entry name" value="MEMBRANE PROTEIN YDGH-RELATED"/>
    <property type="match status" value="1"/>
</dbReference>
<feature type="compositionally biased region" description="Low complexity" evidence="7">
    <location>
        <begin position="353"/>
        <end position="376"/>
    </location>
</feature>
<feature type="transmembrane region" description="Helical" evidence="8">
    <location>
        <begin position="570"/>
        <end position="592"/>
    </location>
</feature>
<feature type="transmembrane region" description="Helical" evidence="8">
    <location>
        <begin position="604"/>
        <end position="622"/>
    </location>
</feature>
<comment type="subcellular location">
    <subcellularLocation>
        <location evidence="1">Cell membrane</location>
        <topology evidence="1">Multi-pass membrane protein</topology>
    </subcellularLocation>
</comment>
<protein>
    <submittedName>
        <fullName evidence="10">MMPL family transporter</fullName>
    </submittedName>
</protein>
<evidence type="ECO:0000256" key="3">
    <source>
        <dbReference type="ARBA" id="ARBA00022475"/>
    </source>
</evidence>
<feature type="transmembrane region" description="Helical" evidence="8">
    <location>
        <begin position="198"/>
        <end position="218"/>
    </location>
</feature>
<evidence type="ECO:0000256" key="2">
    <source>
        <dbReference type="ARBA" id="ARBA00010157"/>
    </source>
</evidence>
<evidence type="ECO:0000259" key="9">
    <source>
        <dbReference type="PROSITE" id="PS50156"/>
    </source>
</evidence>
<dbReference type="Proteomes" id="UP001501594">
    <property type="component" value="Unassembled WGS sequence"/>
</dbReference>
<feature type="transmembrane region" description="Helical" evidence="8">
    <location>
        <begin position="173"/>
        <end position="191"/>
    </location>
</feature>
<dbReference type="SUPFAM" id="SSF82866">
    <property type="entry name" value="Multidrug efflux transporter AcrB transmembrane domain"/>
    <property type="match status" value="2"/>
</dbReference>
<dbReference type="Gene3D" id="1.20.1640.10">
    <property type="entry name" value="Multidrug efflux transporter AcrB transmembrane domain"/>
    <property type="match status" value="2"/>
</dbReference>
<dbReference type="Pfam" id="PF03176">
    <property type="entry name" value="MMPL"/>
    <property type="match status" value="2"/>
</dbReference>
<dbReference type="PROSITE" id="PS50156">
    <property type="entry name" value="SSD"/>
    <property type="match status" value="2"/>
</dbReference>
<feature type="transmembrane region" description="Helical" evidence="8">
    <location>
        <begin position="398"/>
        <end position="420"/>
    </location>
</feature>
<dbReference type="InterPro" id="IPR004869">
    <property type="entry name" value="MMPL_dom"/>
</dbReference>
<feature type="region of interest" description="Disordered" evidence="7">
    <location>
        <begin position="347"/>
        <end position="376"/>
    </location>
</feature>
<keyword evidence="4 8" id="KW-0812">Transmembrane</keyword>
<feature type="domain" description="SSD" evidence="9">
    <location>
        <begin position="571"/>
        <end position="701"/>
    </location>
</feature>
<keyword evidence="6 8" id="KW-0472">Membrane</keyword>
<comment type="similarity">
    <text evidence="2">Belongs to the resistance-nodulation-cell division (RND) (TC 2.A.6) family. MmpL subfamily.</text>
</comment>
<name>A0ABP8E093_9MICO</name>
<feature type="transmembrane region" description="Helical" evidence="8">
    <location>
        <begin position="546"/>
        <end position="563"/>
    </location>
</feature>
<dbReference type="InterPro" id="IPR000731">
    <property type="entry name" value="SSD"/>
</dbReference>
<dbReference type="EMBL" id="BAABAU010000001">
    <property type="protein sequence ID" value="GAA4265587.1"/>
    <property type="molecule type" value="Genomic_DNA"/>
</dbReference>
<evidence type="ECO:0000256" key="7">
    <source>
        <dbReference type="SAM" id="MobiDB-lite"/>
    </source>
</evidence>
<feature type="transmembrane region" description="Helical" evidence="8">
    <location>
        <begin position="676"/>
        <end position="702"/>
    </location>
</feature>
<evidence type="ECO:0000313" key="10">
    <source>
        <dbReference type="EMBL" id="GAA4265587.1"/>
    </source>
</evidence>
<evidence type="ECO:0000256" key="6">
    <source>
        <dbReference type="ARBA" id="ARBA00023136"/>
    </source>
</evidence>
<keyword evidence="5 8" id="KW-1133">Transmembrane helix</keyword>
<organism evidence="10 11">
    <name type="scientific">Frondihabitans peucedani</name>
    <dbReference type="NCBI Taxonomy" id="598626"/>
    <lineage>
        <taxon>Bacteria</taxon>
        <taxon>Bacillati</taxon>
        <taxon>Actinomycetota</taxon>
        <taxon>Actinomycetes</taxon>
        <taxon>Micrococcales</taxon>
        <taxon>Microbacteriaceae</taxon>
        <taxon>Frondihabitans</taxon>
    </lineage>
</organism>
<dbReference type="InterPro" id="IPR050545">
    <property type="entry name" value="Mycobact_MmpL"/>
</dbReference>
<feature type="transmembrane region" description="Helical" evidence="8">
    <location>
        <begin position="274"/>
        <end position="297"/>
    </location>
</feature>
<reference evidence="11" key="1">
    <citation type="journal article" date="2019" name="Int. J. Syst. Evol. Microbiol.">
        <title>The Global Catalogue of Microorganisms (GCM) 10K type strain sequencing project: providing services to taxonomists for standard genome sequencing and annotation.</title>
        <authorList>
            <consortium name="The Broad Institute Genomics Platform"/>
            <consortium name="The Broad Institute Genome Sequencing Center for Infectious Disease"/>
            <person name="Wu L."/>
            <person name="Ma J."/>
        </authorList>
    </citation>
    <scope>NUCLEOTIDE SEQUENCE [LARGE SCALE GENOMIC DNA]</scope>
    <source>
        <strain evidence="11">JCM 17442</strain>
    </source>
</reference>
<comment type="caution">
    <text evidence="10">The sequence shown here is derived from an EMBL/GenBank/DDBJ whole genome shotgun (WGS) entry which is preliminary data.</text>
</comment>
<accession>A0ABP8E093</accession>
<gene>
    <name evidence="10" type="ORF">GCM10022256_11990</name>
</gene>
<sequence>MRTLSAAFRSRRSSWLVLALTALAVALLFALLPAGKSDSFPASGLPSSAESARVTKLLKSFPSADTTVGIVVFDRGDRALTDADKQAVASRAADLADLSTVPQAVRPQFSDDGTAAILAVPLSSRTVQDDVAKAATSLRSAASSGLPDGLTAQLTGPVGFQDDIANSFAGADFRLLLVTVLVVAVLLIVTYRSPVLWIVPLAVVGAADGLAGVVVKALAEPFGLTVDASISGILSVLVFGAGTNYALLLVARYREELTRTDDRFRAMRTAYSSAGPAIAASGGTVALSLITLLAASLSNNRALGFACAVGVVIAILFALVALPAALVVCGRGLFWPFVPRRAASVGAEGGAGASSEAGDTGDTSDTGDTGDTGDTSLTEAEARGFWAGLGRRVARRPVAVSVAAVAGLAILSLGLSGYAVGLSQTAQLLGDPASVTAQKVIDRSFSAGLTSQTTVLAPTSAAGRAVDIAKATKGVESATAGETHAGRTSIAVSLSAEPESDAAFASIDRLRSAYSDAGGTVATTLVGGTDATALDTQNAAKHDQDLVIPIILAIVFAVLAVLLRSLVAPVLLIASVLATFFASLGASTFLFTHLLGFPALDSNVTLFAFLFLVALGVDYNIFLTTRAREERDRHGTREGMIRALASTGAVITSAGILLAAVFAVLGVLPVVALTQIGVIVCIGVLLDTLVVRTVLVPALVFLTGDRFWWPTRVRRSEHVATAR</sequence>